<gene>
    <name evidence="1" type="ORF">HAX54_010428</name>
</gene>
<name>A0ABS8WVX0_DATST</name>
<protein>
    <submittedName>
        <fullName evidence="1">Uncharacterized protein</fullName>
    </submittedName>
</protein>
<proteinExistence type="predicted"/>
<organism evidence="1 2">
    <name type="scientific">Datura stramonium</name>
    <name type="common">Jimsonweed</name>
    <name type="synonym">Common thornapple</name>
    <dbReference type="NCBI Taxonomy" id="4076"/>
    <lineage>
        <taxon>Eukaryota</taxon>
        <taxon>Viridiplantae</taxon>
        <taxon>Streptophyta</taxon>
        <taxon>Embryophyta</taxon>
        <taxon>Tracheophyta</taxon>
        <taxon>Spermatophyta</taxon>
        <taxon>Magnoliopsida</taxon>
        <taxon>eudicotyledons</taxon>
        <taxon>Gunneridae</taxon>
        <taxon>Pentapetalae</taxon>
        <taxon>asterids</taxon>
        <taxon>lamiids</taxon>
        <taxon>Solanales</taxon>
        <taxon>Solanaceae</taxon>
        <taxon>Solanoideae</taxon>
        <taxon>Datureae</taxon>
        <taxon>Datura</taxon>
    </lineage>
</organism>
<evidence type="ECO:0000313" key="1">
    <source>
        <dbReference type="EMBL" id="MCE3217114.1"/>
    </source>
</evidence>
<dbReference type="EMBL" id="JACEIK010015764">
    <property type="protein sequence ID" value="MCE3217114.1"/>
    <property type="molecule type" value="Genomic_DNA"/>
</dbReference>
<keyword evidence="2" id="KW-1185">Reference proteome</keyword>
<dbReference type="Proteomes" id="UP000823775">
    <property type="component" value="Unassembled WGS sequence"/>
</dbReference>
<sequence>MAASASSTIHISTKPSTPLSWKTHFASSPAFAVFSLRGHRQYPRFVIFAMGAKPTVLVAEKLGEAGNIAQADASVKAGKWLRNKYVGVS</sequence>
<accession>A0ABS8WVX0</accession>
<evidence type="ECO:0000313" key="2">
    <source>
        <dbReference type="Proteomes" id="UP000823775"/>
    </source>
</evidence>
<reference evidence="1 2" key="1">
    <citation type="journal article" date="2021" name="BMC Genomics">
        <title>Datura genome reveals duplications of psychoactive alkaloid biosynthetic genes and high mutation rate following tissue culture.</title>
        <authorList>
            <person name="Rajewski A."/>
            <person name="Carter-House D."/>
            <person name="Stajich J."/>
            <person name="Litt A."/>
        </authorList>
    </citation>
    <scope>NUCLEOTIDE SEQUENCE [LARGE SCALE GENOMIC DNA]</scope>
    <source>
        <strain evidence="1">AR-01</strain>
    </source>
</reference>
<comment type="caution">
    <text evidence="1">The sequence shown here is derived from an EMBL/GenBank/DDBJ whole genome shotgun (WGS) entry which is preliminary data.</text>
</comment>